<keyword evidence="1" id="KW-0472">Membrane</keyword>
<proteinExistence type="predicted"/>
<dbReference type="EMBL" id="CP060096">
    <property type="protein sequence ID" value="QSZ27593.1"/>
    <property type="molecule type" value="Genomic_DNA"/>
</dbReference>
<feature type="transmembrane region" description="Helical" evidence="1">
    <location>
        <begin position="72"/>
        <end position="90"/>
    </location>
</feature>
<evidence type="ECO:0000313" key="2">
    <source>
        <dbReference type="EMBL" id="QSZ27593.1"/>
    </source>
</evidence>
<keyword evidence="1" id="KW-0812">Transmembrane</keyword>
<accession>A0A975GAN7</accession>
<dbReference type="KEGG" id="aaut:ACETAC_01370"/>
<dbReference type="Proteomes" id="UP000671913">
    <property type="component" value="Chromosome"/>
</dbReference>
<dbReference type="AlphaFoldDB" id="A0A975GAN7"/>
<keyword evidence="3" id="KW-1185">Reference proteome</keyword>
<keyword evidence="1" id="KW-1133">Transmembrane helix</keyword>
<reference evidence="2" key="1">
    <citation type="submission" date="2020-08" db="EMBL/GenBank/DDBJ databases">
        <title>Genomic insights into the carbon and energy metabolism of the first obligate autotrophic acetogenic bacterium Aceticella autotrophica gen. nov., sp. nov.</title>
        <authorList>
            <person name="Toshchakov S.V."/>
            <person name="Elcheninov A.G."/>
            <person name="Kublanov I.V."/>
            <person name="Frolov E.N."/>
            <person name="Lebedinsky A.V."/>
        </authorList>
    </citation>
    <scope>NUCLEOTIDE SEQUENCE</scope>
    <source>
        <strain evidence="2">3443-3Ac</strain>
    </source>
</reference>
<name>A0A975GAN7_9THEO</name>
<protein>
    <submittedName>
        <fullName evidence="2">Uncharacterized protein</fullName>
    </submittedName>
</protein>
<gene>
    <name evidence="2" type="ORF">ACETAC_01370</name>
</gene>
<evidence type="ECO:0000256" key="1">
    <source>
        <dbReference type="SAM" id="Phobius"/>
    </source>
</evidence>
<sequence length="139" mass="16228">MKILFYIPVFAGLSVLFLMTAIKMRFSHSRFENEKTLYELINSNETLKKFFHGETDEEKLIKAGLDISPEDFAFYRFIATGIALLSLVIFVLTFNLLFLLPCTLIAVPDIYLSSRIKSRKKKMRKEFMSVASKQFEFYL</sequence>
<evidence type="ECO:0000313" key="3">
    <source>
        <dbReference type="Proteomes" id="UP000671913"/>
    </source>
</evidence>
<dbReference type="RefSeq" id="WP_284680295.1">
    <property type="nucleotide sequence ID" value="NZ_CP060096.1"/>
</dbReference>
<feature type="transmembrane region" description="Helical" evidence="1">
    <location>
        <begin position="6"/>
        <end position="26"/>
    </location>
</feature>
<organism evidence="2 3">
    <name type="scientific">Aceticella autotrophica</name>
    <dbReference type="NCBI Taxonomy" id="2755338"/>
    <lineage>
        <taxon>Bacteria</taxon>
        <taxon>Bacillati</taxon>
        <taxon>Bacillota</taxon>
        <taxon>Clostridia</taxon>
        <taxon>Thermoanaerobacterales</taxon>
        <taxon>Thermoanaerobacteraceae</taxon>
        <taxon>Aceticella</taxon>
    </lineage>
</organism>